<gene>
    <name evidence="1" type="ORF">CLV73_0128</name>
</gene>
<dbReference type="Pfam" id="PF17278">
    <property type="entry name" value="DUF5343"/>
    <property type="match status" value="1"/>
</dbReference>
<dbReference type="Proteomes" id="UP000228740">
    <property type="component" value="Unassembled WGS sequence"/>
</dbReference>
<sequence>MGINLAYMSSPGTLPKILNKICEAVVPDNFNGDFLGTKLGFKGGNQKSFISWAKKCGFLNSDGTPTQLYKNFRNPSSRSESMAQALRKGYSDAFERNEYANELDKKNFTKLISEITGAPHDNSTVKFIVSSFFLAKEYADFEKESTVNDDIIPSSENNLPMILNNSKQNNSEEHKIKKVNLGLSYTINLVLPKTEDPAIYNAIFKSLKENLLNE</sequence>
<dbReference type="EMBL" id="PGFD01000001">
    <property type="protein sequence ID" value="PJJ66162.1"/>
    <property type="molecule type" value="Genomic_DNA"/>
</dbReference>
<evidence type="ECO:0000313" key="2">
    <source>
        <dbReference type="Proteomes" id="UP000228740"/>
    </source>
</evidence>
<evidence type="ECO:0008006" key="3">
    <source>
        <dbReference type="Google" id="ProtNLM"/>
    </source>
</evidence>
<dbReference type="RefSeq" id="WP_100374975.1">
    <property type="nucleotide sequence ID" value="NZ_PGFD01000001.1"/>
</dbReference>
<organism evidence="1 2">
    <name type="scientific">Chryseobacterium geocarposphaerae</name>
    <dbReference type="NCBI Taxonomy" id="1416776"/>
    <lineage>
        <taxon>Bacteria</taxon>
        <taxon>Pseudomonadati</taxon>
        <taxon>Bacteroidota</taxon>
        <taxon>Flavobacteriia</taxon>
        <taxon>Flavobacteriales</taxon>
        <taxon>Weeksellaceae</taxon>
        <taxon>Chryseobacterium group</taxon>
        <taxon>Chryseobacterium</taxon>
    </lineage>
</organism>
<keyword evidence="2" id="KW-1185">Reference proteome</keyword>
<dbReference type="InterPro" id="IPR035235">
    <property type="entry name" value="DUF5343"/>
</dbReference>
<name>A0A2M9C5R9_9FLAO</name>
<comment type="caution">
    <text evidence="1">The sequence shown here is derived from an EMBL/GenBank/DDBJ whole genome shotgun (WGS) entry which is preliminary data.</text>
</comment>
<evidence type="ECO:0000313" key="1">
    <source>
        <dbReference type="EMBL" id="PJJ66162.1"/>
    </source>
</evidence>
<accession>A0A2M9C5R9</accession>
<reference evidence="1 2" key="1">
    <citation type="submission" date="2017-11" db="EMBL/GenBank/DDBJ databases">
        <title>Genomic Encyclopedia of Archaeal and Bacterial Type Strains, Phase II (KMG-II): From Individual Species to Whole Genera.</title>
        <authorList>
            <person name="Goeker M."/>
        </authorList>
    </citation>
    <scope>NUCLEOTIDE SEQUENCE [LARGE SCALE GENOMIC DNA]</scope>
    <source>
        <strain evidence="1 2">DSM 27617</strain>
    </source>
</reference>
<proteinExistence type="predicted"/>
<dbReference type="OrthoDB" id="5186897at2"/>
<protein>
    <recommendedName>
        <fullName evidence="3">DUF5343 domain-containing protein</fullName>
    </recommendedName>
</protein>
<dbReference type="AlphaFoldDB" id="A0A2M9C5R9"/>